<dbReference type="Gene3D" id="3.40.220.10">
    <property type="entry name" value="Leucine Aminopeptidase, subunit E, domain 1"/>
    <property type="match status" value="1"/>
</dbReference>
<dbReference type="InterPro" id="IPR036865">
    <property type="entry name" value="CRAL-TRIO_dom_sf"/>
</dbReference>
<dbReference type="InterPro" id="IPR035793">
    <property type="entry name" value="Macro_GDAP2"/>
</dbReference>
<dbReference type="Gene3D" id="3.40.525.10">
    <property type="entry name" value="CRAL-TRIO lipid binding domain"/>
    <property type="match status" value="1"/>
</dbReference>
<dbReference type="CDD" id="cd02905">
    <property type="entry name" value="Macro_GDAP2-like"/>
    <property type="match status" value="1"/>
</dbReference>
<organism evidence="5">
    <name type="scientific">Arcella intermedia</name>
    <dbReference type="NCBI Taxonomy" id="1963864"/>
    <lineage>
        <taxon>Eukaryota</taxon>
        <taxon>Amoebozoa</taxon>
        <taxon>Tubulinea</taxon>
        <taxon>Elardia</taxon>
        <taxon>Arcellinida</taxon>
        <taxon>Sphaerothecina</taxon>
        <taxon>Arcellidae</taxon>
        <taxon>Arcella</taxon>
    </lineage>
</organism>
<dbReference type="InterPro" id="IPR043472">
    <property type="entry name" value="Macro_dom-like"/>
</dbReference>
<dbReference type="SMART" id="SM00516">
    <property type="entry name" value="SEC14"/>
    <property type="match status" value="1"/>
</dbReference>
<comment type="similarity">
    <text evidence="1">Belongs to the GDAP2 family.</text>
</comment>
<evidence type="ECO:0000313" key="5">
    <source>
        <dbReference type="EMBL" id="NDV31420.1"/>
    </source>
</evidence>
<proteinExistence type="inferred from homology"/>
<dbReference type="AlphaFoldDB" id="A0A6B2L379"/>
<reference evidence="5" key="1">
    <citation type="journal article" date="2020" name="J. Eukaryot. Microbiol.">
        <title>De novo Sequencing, Assembly and Annotation of the Transcriptome for the Free-Living Testate Amoeba Arcella intermedia.</title>
        <authorList>
            <person name="Ribeiro G.M."/>
            <person name="Porfirio-Sousa A.L."/>
            <person name="Maurer-Alcala X.X."/>
            <person name="Katz L.A."/>
            <person name="Lahr D.J.G."/>
        </authorList>
    </citation>
    <scope>NUCLEOTIDE SEQUENCE</scope>
</reference>
<dbReference type="PROSITE" id="PS50191">
    <property type="entry name" value="CRAL_TRIO"/>
    <property type="match status" value="1"/>
</dbReference>
<dbReference type="CDD" id="cd00170">
    <property type="entry name" value="SEC14"/>
    <property type="match status" value="1"/>
</dbReference>
<sequence>MNESIGVSGAILDAAGSELLEEITKCDPCRTGEARVTKGYNLPSRFVIHTVGPRYNEKYKTAAENALHNCYRSCLEVLKEQNLKTIAFPVINSQKRGYPPEPGAHIAIRTVRRFLEHWGKDIESVVFTVVNVEEFKLYNRILGLYFPRNKKELITSKEELPRDTGNEFGETVIEERKIRITAFPGMKDIPTSPRPQPAPAPSAPAPVSPPTEAKVPNTFAMMKTDFDEERKKKLENMSPHEKERLVQQQVYINHLYKAQATDLSDIARLNVIYESGKDAHGRPVVVFIGQRLPSERSQLDRVFLYMIRIMDTIVDNNYVMVYVHTNMENKDTPEFSWMKQVYGIMDYKYGDHLSAFYVVHPTFWLKVFEGVISTLVVNDSFWSKVRYVPKLELLYESIDPDQVILPEEVYKYDVKENGVSSRHPVRRGSQAESLVNDL</sequence>
<dbReference type="PROSITE" id="PS51154">
    <property type="entry name" value="MACRO"/>
    <property type="match status" value="1"/>
</dbReference>
<dbReference type="InterPro" id="IPR002589">
    <property type="entry name" value="Macro_dom"/>
</dbReference>
<dbReference type="Pfam" id="PF13716">
    <property type="entry name" value="CRAL_TRIO_2"/>
    <property type="match status" value="1"/>
</dbReference>
<feature type="domain" description="Macro" evidence="4">
    <location>
        <begin position="1"/>
        <end position="146"/>
    </location>
</feature>
<feature type="compositionally biased region" description="Pro residues" evidence="2">
    <location>
        <begin position="192"/>
        <end position="209"/>
    </location>
</feature>
<evidence type="ECO:0000259" key="4">
    <source>
        <dbReference type="PROSITE" id="PS51154"/>
    </source>
</evidence>
<dbReference type="SUPFAM" id="SSF52087">
    <property type="entry name" value="CRAL/TRIO domain"/>
    <property type="match status" value="1"/>
</dbReference>
<feature type="region of interest" description="Disordered" evidence="2">
    <location>
        <begin position="185"/>
        <end position="214"/>
    </location>
</feature>
<dbReference type="InterPro" id="IPR001251">
    <property type="entry name" value="CRAL-TRIO_dom"/>
</dbReference>
<protein>
    <recommendedName>
        <fullName evidence="6">Macro domain-containing protein</fullName>
    </recommendedName>
</protein>
<dbReference type="PANTHER" id="PTHR11106">
    <property type="entry name" value="GANGLIOSIDE INDUCED DIFFERENTIATION ASSOCIATED PROTEIN 2-RELATED"/>
    <property type="match status" value="1"/>
</dbReference>
<name>A0A6B2L379_9EUKA</name>
<accession>A0A6B2L379</accession>
<dbReference type="PANTHER" id="PTHR11106:SF72">
    <property type="entry name" value="GANGLIOSIDE-INDUCED DIFFERENTIATION-ASSOCIATED PROTEIN 2"/>
    <property type="match status" value="1"/>
</dbReference>
<evidence type="ECO:0000259" key="3">
    <source>
        <dbReference type="PROSITE" id="PS50191"/>
    </source>
</evidence>
<dbReference type="EMBL" id="GIBP01002451">
    <property type="protein sequence ID" value="NDV31420.1"/>
    <property type="molecule type" value="Transcribed_RNA"/>
</dbReference>
<dbReference type="SMART" id="SM00506">
    <property type="entry name" value="A1pp"/>
    <property type="match status" value="1"/>
</dbReference>
<dbReference type="Pfam" id="PF01661">
    <property type="entry name" value="Macro"/>
    <property type="match status" value="1"/>
</dbReference>
<dbReference type="SUPFAM" id="SSF52949">
    <property type="entry name" value="Macro domain-like"/>
    <property type="match status" value="1"/>
</dbReference>
<feature type="domain" description="CRAL-TRIO" evidence="3">
    <location>
        <begin position="259"/>
        <end position="417"/>
    </location>
</feature>
<evidence type="ECO:0000256" key="2">
    <source>
        <dbReference type="SAM" id="MobiDB-lite"/>
    </source>
</evidence>
<evidence type="ECO:0000256" key="1">
    <source>
        <dbReference type="ARBA" id="ARBA00008355"/>
    </source>
</evidence>
<evidence type="ECO:0008006" key="6">
    <source>
        <dbReference type="Google" id="ProtNLM"/>
    </source>
</evidence>